<keyword evidence="5" id="KW-0813">Transport</keyword>
<comment type="cofactor">
    <cofactor evidence="1">
        <name>[4Fe-4S] cluster</name>
        <dbReference type="ChEBI" id="CHEBI:49883"/>
    </cofactor>
</comment>
<sequence>MQRLPKWFEVPIGGVVKEPGNTVRLEKSGWRTERPVRDQDACIRCRLCWIYCPDAAVLELDKPYTTTRGVSYSVTYEFNYELCKGCGICAMECSVGAIKMVPEEL</sequence>
<evidence type="ECO:0000256" key="2">
    <source>
        <dbReference type="ARBA" id="ARBA00022485"/>
    </source>
</evidence>
<keyword evidence="5" id="KW-0249">Electron transport</keyword>
<dbReference type="PROSITE" id="PS51379">
    <property type="entry name" value="4FE4S_FER_2"/>
    <property type="match status" value="2"/>
</dbReference>
<evidence type="ECO:0000256" key="6">
    <source>
        <dbReference type="ARBA" id="ARBA00023004"/>
    </source>
</evidence>
<comment type="caution">
    <text evidence="9">The sequence shown here is derived from an EMBL/GenBank/DDBJ whole genome shotgun (WGS) entry which is preliminary data.</text>
</comment>
<keyword evidence="4" id="KW-0677">Repeat</keyword>
<keyword evidence="7" id="KW-0411">Iron-sulfur</keyword>
<keyword evidence="2" id="KW-0004">4Fe-4S</keyword>
<organism evidence="9">
    <name type="scientific">Fervidicoccus fontis</name>
    <dbReference type="NCBI Taxonomy" id="683846"/>
    <lineage>
        <taxon>Archaea</taxon>
        <taxon>Thermoproteota</taxon>
        <taxon>Thermoprotei</taxon>
        <taxon>Fervidicoccales</taxon>
        <taxon>Fervidicoccaceae</taxon>
        <taxon>Fervidicoccus</taxon>
    </lineage>
</organism>
<dbReference type="NCBIfam" id="TIGR02179">
    <property type="entry name" value="PorD_KorD"/>
    <property type="match status" value="1"/>
</dbReference>
<evidence type="ECO:0000256" key="1">
    <source>
        <dbReference type="ARBA" id="ARBA00001966"/>
    </source>
</evidence>
<dbReference type="GO" id="GO:0016625">
    <property type="term" value="F:oxidoreductase activity, acting on the aldehyde or oxo group of donors, iron-sulfur protein as acceptor"/>
    <property type="evidence" value="ECO:0007669"/>
    <property type="project" value="InterPro"/>
</dbReference>
<evidence type="ECO:0000256" key="3">
    <source>
        <dbReference type="ARBA" id="ARBA00022723"/>
    </source>
</evidence>
<feature type="domain" description="4Fe-4S ferredoxin-type" evidence="8">
    <location>
        <begin position="33"/>
        <end position="63"/>
    </location>
</feature>
<evidence type="ECO:0000256" key="4">
    <source>
        <dbReference type="ARBA" id="ARBA00022737"/>
    </source>
</evidence>
<proteinExistence type="predicted"/>
<evidence type="ECO:0000256" key="7">
    <source>
        <dbReference type="ARBA" id="ARBA00023014"/>
    </source>
</evidence>
<evidence type="ECO:0000256" key="5">
    <source>
        <dbReference type="ARBA" id="ARBA00022982"/>
    </source>
</evidence>
<accession>A0A7J3ZKI5</accession>
<dbReference type="AlphaFoldDB" id="A0A7J3ZKI5"/>
<dbReference type="PANTHER" id="PTHR43724">
    <property type="entry name" value="PYRUVATE SYNTHASE SUBUNIT PORD"/>
    <property type="match status" value="1"/>
</dbReference>
<name>A0A7J3ZKI5_9CREN</name>
<gene>
    <name evidence="9" type="ORF">ENM78_03765</name>
</gene>
<dbReference type="InterPro" id="IPR011898">
    <property type="entry name" value="PorD_KorD"/>
</dbReference>
<keyword evidence="6" id="KW-0408">Iron</keyword>
<dbReference type="GO" id="GO:0051539">
    <property type="term" value="F:4 iron, 4 sulfur cluster binding"/>
    <property type="evidence" value="ECO:0007669"/>
    <property type="project" value="UniProtKB-KW"/>
</dbReference>
<evidence type="ECO:0000259" key="8">
    <source>
        <dbReference type="PROSITE" id="PS51379"/>
    </source>
</evidence>
<dbReference type="Gene3D" id="3.30.70.20">
    <property type="match status" value="2"/>
</dbReference>
<dbReference type="PANTHER" id="PTHR43724:SF1">
    <property type="entry name" value="PYRUVATE SYNTHASE SUBUNIT PORD"/>
    <property type="match status" value="1"/>
</dbReference>
<evidence type="ECO:0000313" key="9">
    <source>
        <dbReference type="EMBL" id="HHQ80553.1"/>
    </source>
</evidence>
<dbReference type="SUPFAM" id="SSF54862">
    <property type="entry name" value="4Fe-4S ferredoxins"/>
    <property type="match status" value="1"/>
</dbReference>
<feature type="domain" description="4Fe-4S ferredoxin-type" evidence="8">
    <location>
        <begin position="74"/>
        <end position="103"/>
    </location>
</feature>
<dbReference type="EMBL" id="DRZC01000055">
    <property type="protein sequence ID" value="HHQ80553.1"/>
    <property type="molecule type" value="Genomic_DNA"/>
</dbReference>
<dbReference type="GO" id="GO:0046872">
    <property type="term" value="F:metal ion binding"/>
    <property type="evidence" value="ECO:0007669"/>
    <property type="project" value="UniProtKB-KW"/>
</dbReference>
<keyword evidence="3" id="KW-0479">Metal-binding</keyword>
<dbReference type="Pfam" id="PF00037">
    <property type="entry name" value="Fer4"/>
    <property type="match status" value="2"/>
</dbReference>
<protein>
    <submittedName>
        <fullName evidence="9">4Fe-4S dicluster domain-containing protein</fullName>
    </submittedName>
</protein>
<reference evidence="9" key="1">
    <citation type="journal article" date="2020" name="mSystems">
        <title>Genome- and Community-Level Interaction Insights into Carbon Utilization and Element Cycling Functions of Hydrothermarchaeota in Hydrothermal Sediment.</title>
        <authorList>
            <person name="Zhou Z."/>
            <person name="Liu Y."/>
            <person name="Xu W."/>
            <person name="Pan J."/>
            <person name="Luo Z.H."/>
            <person name="Li M."/>
        </authorList>
    </citation>
    <scope>NUCLEOTIDE SEQUENCE [LARGE SCALE GENOMIC DNA]</scope>
    <source>
        <strain evidence="9">SpSt-1116</strain>
    </source>
</reference>
<dbReference type="InterPro" id="IPR017896">
    <property type="entry name" value="4Fe4S_Fe-S-bd"/>
</dbReference>